<dbReference type="InterPro" id="IPR041561">
    <property type="entry name" value="PglD_N"/>
</dbReference>
<dbReference type="RefSeq" id="WP_100264897.1">
    <property type="nucleotide sequence ID" value="NZ_CP018800.1"/>
</dbReference>
<feature type="binding site" evidence="3">
    <location>
        <position position="69"/>
    </location>
    <ligand>
        <name>substrate</name>
    </ligand>
</feature>
<feature type="domain" description="PglD N-terminal" evidence="4">
    <location>
        <begin position="3"/>
        <end position="80"/>
    </location>
</feature>
<dbReference type="OrthoDB" id="5295698at2"/>
<proteinExistence type="inferred from homology"/>
<dbReference type="SUPFAM" id="SSF51161">
    <property type="entry name" value="Trimeric LpxA-like enzymes"/>
    <property type="match status" value="1"/>
</dbReference>
<evidence type="ECO:0000256" key="3">
    <source>
        <dbReference type="PIRSR" id="PIRSR620019-2"/>
    </source>
</evidence>
<gene>
    <name evidence="5" type="ORF">Ga0123462_0561</name>
</gene>
<keyword evidence="5" id="KW-0012">Acyltransferase</keyword>
<keyword evidence="5" id="KW-0808">Transferase</keyword>
<dbReference type="PANTHER" id="PTHR43300:SF7">
    <property type="entry name" value="UDP-N-ACETYLBACILLOSAMINE N-ACETYLTRANSFERASE"/>
    <property type="match status" value="1"/>
</dbReference>
<dbReference type="KEGG" id="mfn:Ga0123462_0561"/>
<dbReference type="PANTHER" id="PTHR43300">
    <property type="entry name" value="ACETYLTRANSFERASE"/>
    <property type="match status" value="1"/>
</dbReference>
<dbReference type="EMBL" id="CP018800">
    <property type="protein sequence ID" value="ATX81432.1"/>
    <property type="molecule type" value="Genomic_DNA"/>
</dbReference>
<dbReference type="Proteomes" id="UP000231637">
    <property type="component" value="Chromosome"/>
</dbReference>
<feature type="site" description="Increases basicity of active site His" evidence="2">
    <location>
        <position position="137"/>
    </location>
</feature>
<organism evidence="5 6">
    <name type="scientific">Mariprofundus ferrinatatus</name>
    <dbReference type="NCBI Taxonomy" id="1921087"/>
    <lineage>
        <taxon>Bacteria</taxon>
        <taxon>Pseudomonadati</taxon>
        <taxon>Pseudomonadota</taxon>
        <taxon>Candidatius Mariprofundia</taxon>
        <taxon>Mariprofundales</taxon>
        <taxon>Mariprofundaceae</taxon>
        <taxon>Mariprofundus</taxon>
    </lineage>
</organism>
<sequence length="211" mass="21473">MRQLLILGAGGHGKVVAEIAEATGGWQAIAFLDDRHEVLNGTLRWPVVDGVRHARRLVDSYSHAIVAVGDSTMRLGWLSMLAAQGFEIPCLIHPTAWVSPSATVGAGTVVMANATIQADARIGQGCIINTAASIDHDCTIGDGVHVCPGAHLGGDVRVGNSSWLGIGCSVIHGIEIGGRVTVGAGAAVINPVADGLTVVGVPARGISGGLE</sequence>
<feature type="binding site" evidence="3">
    <location>
        <position position="145"/>
    </location>
    <ligand>
        <name>acetyl-CoA</name>
        <dbReference type="ChEBI" id="CHEBI:57288"/>
    </ligand>
</feature>
<feature type="active site" description="Proton acceptor" evidence="2">
    <location>
        <position position="136"/>
    </location>
</feature>
<dbReference type="InterPro" id="IPR020019">
    <property type="entry name" value="AcTrfase_PglD-like"/>
</dbReference>
<dbReference type="CDD" id="cd03360">
    <property type="entry name" value="LbH_AT_putative"/>
    <property type="match status" value="1"/>
</dbReference>
<name>A0A2K8L2V4_9PROT</name>
<dbReference type="GO" id="GO:0016746">
    <property type="term" value="F:acyltransferase activity"/>
    <property type="evidence" value="ECO:0007669"/>
    <property type="project" value="UniProtKB-KW"/>
</dbReference>
<reference evidence="5 6" key="1">
    <citation type="submission" date="2016-12" db="EMBL/GenBank/DDBJ databases">
        <title>Isolation and genomic insights into novel planktonic Zetaproteobacteria from stratified waters of the Chesapeake Bay.</title>
        <authorList>
            <person name="McAllister S.M."/>
            <person name="Kato S."/>
            <person name="Chan C.S."/>
            <person name="Chiu B.K."/>
            <person name="Field E.K."/>
        </authorList>
    </citation>
    <scope>NUCLEOTIDE SEQUENCE [LARGE SCALE GENOMIC DNA]</scope>
    <source>
        <strain evidence="5 6">CP-8</strain>
    </source>
</reference>
<dbReference type="AlphaFoldDB" id="A0A2K8L2V4"/>
<evidence type="ECO:0000256" key="1">
    <source>
        <dbReference type="ARBA" id="ARBA00007274"/>
    </source>
</evidence>
<dbReference type="InterPro" id="IPR050179">
    <property type="entry name" value="Trans_hexapeptide_repeat"/>
</dbReference>
<keyword evidence="6" id="KW-1185">Reference proteome</keyword>
<evidence type="ECO:0000259" key="4">
    <source>
        <dbReference type="Pfam" id="PF17836"/>
    </source>
</evidence>
<dbReference type="InterPro" id="IPR001451">
    <property type="entry name" value="Hexapep"/>
</dbReference>
<dbReference type="Pfam" id="PF00132">
    <property type="entry name" value="Hexapep"/>
    <property type="match status" value="1"/>
</dbReference>
<dbReference type="Pfam" id="PF17836">
    <property type="entry name" value="PglD_N"/>
    <property type="match status" value="1"/>
</dbReference>
<accession>A0A2K8L2V4</accession>
<dbReference type="NCBIfam" id="TIGR03570">
    <property type="entry name" value="NeuD_NnaD"/>
    <property type="match status" value="1"/>
</dbReference>
<comment type="similarity">
    <text evidence="1">Belongs to the transferase hexapeptide repeat family.</text>
</comment>
<dbReference type="Gene3D" id="3.40.50.20">
    <property type="match status" value="1"/>
</dbReference>
<evidence type="ECO:0000256" key="2">
    <source>
        <dbReference type="PIRSR" id="PIRSR620019-1"/>
    </source>
</evidence>
<evidence type="ECO:0000313" key="5">
    <source>
        <dbReference type="EMBL" id="ATX81432.1"/>
    </source>
</evidence>
<protein>
    <submittedName>
        <fullName evidence="5">Sugar O-acyltransferase, sialic acid O-acetyltransferase NeuD family</fullName>
    </submittedName>
</protein>
<dbReference type="Gene3D" id="2.160.10.10">
    <property type="entry name" value="Hexapeptide repeat proteins"/>
    <property type="match status" value="1"/>
</dbReference>
<evidence type="ECO:0000313" key="6">
    <source>
        <dbReference type="Proteomes" id="UP000231637"/>
    </source>
</evidence>
<feature type="binding site" evidence="3">
    <location>
        <position position="166"/>
    </location>
    <ligand>
        <name>acetyl-CoA</name>
        <dbReference type="ChEBI" id="CHEBI:57288"/>
    </ligand>
</feature>
<dbReference type="InterPro" id="IPR011004">
    <property type="entry name" value="Trimer_LpxA-like_sf"/>
</dbReference>